<gene>
    <name evidence="2" type="ORF">FKW77_007214</name>
</gene>
<evidence type="ECO:0000313" key="3">
    <source>
        <dbReference type="Proteomes" id="UP000316270"/>
    </source>
</evidence>
<keyword evidence="1" id="KW-1133">Transmembrane helix</keyword>
<organism evidence="2 3">
    <name type="scientific">Venturia effusa</name>
    <dbReference type="NCBI Taxonomy" id="50376"/>
    <lineage>
        <taxon>Eukaryota</taxon>
        <taxon>Fungi</taxon>
        <taxon>Dikarya</taxon>
        <taxon>Ascomycota</taxon>
        <taxon>Pezizomycotina</taxon>
        <taxon>Dothideomycetes</taxon>
        <taxon>Pleosporomycetidae</taxon>
        <taxon>Venturiales</taxon>
        <taxon>Venturiaceae</taxon>
        <taxon>Venturia</taxon>
    </lineage>
</organism>
<feature type="transmembrane region" description="Helical" evidence="1">
    <location>
        <begin position="109"/>
        <end position="128"/>
    </location>
</feature>
<protein>
    <submittedName>
        <fullName evidence="2">Uncharacterized protein</fullName>
    </submittedName>
</protein>
<dbReference type="Proteomes" id="UP000316270">
    <property type="component" value="Chromosome 13"/>
</dbReference>
<keyword evidence="3" id="KW-1185">Reference proteome</keyword>
<reference evidence="2 3" key="1">
    <citation type="submission" date="2019-07" db="EMBL/GenBank/DDBJ databases">
        <title>Finished genome of Venturia effusa.</title>
        <authorList>
            <person name="Young C.A."/>
            <person name="Cox M.P."/>
            <person name="Ganley A.R.D."/>
            <person name="David W.J."/>
        </authorList>
    </citation>
    <scope>NUCLEOTIDE SEQUENCE [LARGE SCALE GENOMIC DNA]</scope>
    <source>
        <strain evidence="3">albino</strain>
    </source>
</reference>
<feature type="transmembrane region" description="Helical" evidence="1">
    <location>
        <begin position="17"/>
        <end position="36"/>
    </location>
</feature>
<feature type="transmembrane region" description="Helical" evidence="1">
    <location>
        <begin position="48"/>
        <end position="68"/>
    </location>
</feature>
<evidence type="ECO:0000313" key="2">
    <source>
        <dbReference type="EMBL" id="QDS75664.1"/>
    </source>
</evidence>
<keyword evidence="1" id="KW-0472">Membrane</keyword>
<name>A0A517LJ43_9PEZI</name>
<dbReference type="EMBL" id="CP042197">
    <property type="protein sequence ID" value="QDS75664.1"/>
    <property type="molecule type" value="Genomic_DNA"/>
</dbReference>
<accession>A0A517LJ43</accession>
<dbReference type="AlphaFoldDB" id="A0A517LJ43"/>
<evidence type="ECO:0000256" key="1">
    <source>
        <dbReference type="SAM" id="Phobius"/>
    </source>
</evidence>
<proteinExistence type="predicted"/>
<keyword evidence="1" id="KW-0812">Transmembrane</keyword>
<sequence>MKGLWHVKTRGVDPGGIVVWYGITTFVTLASLASLLHAVIKYRQHSKIATLSLVGLGFLAAWLFCHWIDLMNLVGGMCAMSCLVLRSFVELVILSVLCGHPKNLSALYIGRDVMYGLFSAAFSIGYVFSAPAKNFAADNKAAYHEAVEDVRGQFKARLDVVTNEGRLTAPELTEILQDIQPGEGSQRPTANITQWDEIKRLKRVYGAWRPIPKSQ</sequence>